<name>A0ABR2QGK7_9ROSI</name>
<evidence type="ECO:0000313" key="2">
    <source>
        <dbReference type="Proteomes" id="UP001396334"/>
    </source>
</evidence>
<comment type="caution">
    <text evidence="1">The sequence shown here is derived from an EMBL/GenBank/DDBJ whole genome shotgun (WGS) entry which is preliminary data.</text>
</comment>
<proteinExistence type="predicted"/>
<accession>A0ABR2QGK7</accession>
<evidence type="ECO:0000313" key="1">
    <source>
        <dbReference type="EMBL" id="KAK8999675.1"/>
    </source>
</evidence>
<organism evidence="1 2">
    <name type="scientific">Hibiscus sabdariffa</name>
    <name type="common">roselle</name>
    <dbReference type="NCBI Taxonomy" id="183260"/>
    <lineage>
        <taxon>Eukaryota</taxon>
        <taxon>Viridiplantae</taxon>
        <taxon>Streptophyta</taxon>
        <taxon>Embryophyta</taxon>
        <taxon>Tracheophyta</taxon>
        <taxon>Spermatophyta</taxon>
        <taxon>Magnoliopsida</taxon>
        <taxon>eudicotyledons</taxon>
        <taxon>Gunneridae</taxon>
        <taxon>Pentapetalae</taxon>
        <taxon>rosids</taxon>
        <taxon>malvids</taxon>
        <taxon>Malvales</taxon>
        <taxon>Malvaceae</taxon>
        <taxon>Malvoideae</taxon>
        <taxon>Hibiscus</taxon>
    </lineage>
</organism>
<dbReference type="Proteomes" id="UP001396334">
    <property type="component" value="Unassembled WGS sequence"/>
</dbReference>
<gene>
    <name evidence="1" type="ORF">V6N11_065173</name>
</gene>
<sequence>MECWSKSYFKRTSKCDVVTNNMATAFNGWILEERCKSIIIVLEEIRTMVMNRMNVKRTWAETWRSNISLRALQKFERNIENSTQCRLVWNEDGGRLITWDYVNVNIGTTPISKLASTTVASTSKKLGMSNERVVTVPVSVPTKIGAHTSQFQHSWKGPGLS</sequence>
<protein>
    <submittedName>
        <fullName evidence="1">Uncharacterized protein</fullName>
    </submittedName>
</protein>
<keyword evidence="2" id="KW-1185">Reference proteome</keyword>
<reference evidence="1 2" key="1">
    <citation type="journal article" date="2024" name="G3 (Bethesda)">
        <title>Genome assembly of Hibiscus sabdariffa L. provides insights into metabolisms of medicinal natural products.</title>
        <authorList>
            <person name="Kim T."/>
        </authorList>
    </citation>
    <scope>NUCLEOTIDE SEQUENCE [LARGE SCALE GENOMIC DNA]</scope>
    <source>
        <strain evidence="1">TK-2024</strain>
        <tissue evidence="1">Old leaves</tissue>
    </source>
</reference>
<dbReference type="EMBL" id="JBBPBN010000039">
    <property type="protein sequence ID" value="KAK8999675.1"/>
    <property type="molecule type" value="Genomic_DNA"/>
</dbReference>